<protein>
    <recommendedName>
        <fullName evidence="14">Voltage-gated hydrogen channel 1</fullName>
    </recommendedName>
</protein>
<dbReference type="Gene3D" id="1.20.120.350">
    <property type="entry name" value="Voltage-gated potassium channels. Chain C"/>
    <property type="match status" value="1"/>
</dbReference>
<dbReference type="EMBL" id="JBAHYK010001210">
    <property type="protein sequence ID" value="KAL0569010.1"/>
    <property type="molecule type" value="Genomic_DNA"/>
</dbReference>
<evidence type="ECO:0000313" key="13">
    <source>
        <dbReference type="Proteomes" id="UP001465976"/>
    </source>
</evidence>
<feature type="transmembrane region" description="Helical" evidence="11">
    <location>
        <begin position="43"/>
        <end position="63"/>
    </location>
</feature>
<keyword evidence="6 11" id="KW-1133">Transmembrane helix</keyword>
<keyword evidence="3" id="KW-1003">Cell membrane</keyword>
<evidence type="ECO:0000313" key="12">
    <source>
        <dbReference type="EMBL" id="KAL0569010.1"/>
    </source>
</evidence>
<feature type="transmembrane region" description="Helical" evidence="11">
    <location>
        <begin position="114"/>
        <end position="137"/>
    </location>
</feature>
<sequence>MSTDDEQQPLLDPEAQSRRDNHHSSTRERLAVVLESGPFHKTVITLIVIDTACVLADLAYTLLTPGCTTPGPEAPAWLEILSAVSIAISSFFLVEIPLTLYTFGLNHYNPFGNIPHATLHLFDALIILATFVLEVALKGRERELASLLIVLRLWRLIKLVGGVAIGAGEIGEGDAKELAETRVQVEDLKRQLYVISQKNERLRARLNVAGLSDDDLGTE</sequence>
<feature type="compositionally biased region" description="Basic and acidic residues" evidence="10">
    <location>
        <begin position="15"/>
        <end position="24"/>
    </location>
</feature>
<evidence type="ECO:0000256" key="1">
    <source>
        <dbReference type="ARBA" id="ARBA00004651"/>
    </source>
</evidence>
<evidence type="ECO:0000256" key="4">
    <source>
        <dbReference type="ARBA" id="ARBA00022692"/>
    </source>
</evidence>
<evidence type="ECO:0000256" key="5">
    <source>
        <dbReference type="ARBA" id="ARBA00022882"/>
    </source>
</evidence>
<keyword evidence="5" id="KW-0851">Voltage-gated channel</keyword>
<proteinExistence type="predicted"/>
<feature type="transmembrane region" description="Helical" evidence="11">
    <location>
        <begin position="75"/>
        <end position="94"/>
    </location>
</feature>
<dbReference type="PANTHER" id="PTHR46480">
    <property type="entry name" value="F20B24.22"/>
    <property type="match status" value="1"/>
</dbReference>
<comment type="subcellular location">
    <subcellularLocation>
        <location evidence="1">Cell membrane</location>
        <topology evidence="1">Multi-pass membrane protein</topology>
    </subcellularLocation>
</comment>
<evidence type="ECO:0000256" key="9">
    <source>
        <dbReference type="ARBA" id="ARBA00023303"/>
    </source>
</evidence>
<evidence type="ECO:0000256" key="3">
    <source>
        <dbReference type="ARBA" id="ARBA00022475"/>
    </source>
</evidence>
<organism evidence="12 13">
    <name type="scientific">Marasmius crinis-equi</name>
    <dbReference type="NCBI Taxonomy" id="585013"/>
    <lineage>
        <taxon>Eukaryota</taxon>
        <taxon>Fungi</taxon>
        <taxon>Dikarya</taxon>
        <taxon>Basidiomycota</taxon>
        <taxon>Agaricomycotina</taxon>
        <taxon>Agaricomycetes</taxon>
        <taxon>Agaricomycetidae</taxon>
        <taxon>Agaricales</taxon>
        <taxon>Marasmiineae</taxon>
        <taxon>Marasmiaceae</taxon>
        <taxon>Marasmius</taxon>
    </lineage>
</organism>
<evidence type="ECO:0000256" key="11">
    <source>
        <dbReference type="SAM" id="Phobius"/>
    </source>
</evidence>
<feature type="region of interest" description="Disordered" evidence="10">
    <location>
        <begin position="1"/>
        <end position="24"/>
    </location>
</feature>
<name>A0ABR3F1E7_9AGAR</name>
<keyword evidence="13" id="KW-1185">Reference proteome</keyword>
<dbReference type="PANTHER" id="PTHR46480:SF1">
    <property type="entry name" value="VOLTAGE-GATED HYDROGEN CHANNEL 1"/>
    <property type="match status" value="1"/>
</dbReference>
<gene>
    <name evidence="12" type="ORF">V5O48_012962</name>
</gene>
<dbReference type="Proteomes" id="UP001465976">
    <property type="component" value="Unassembled WGS sequence"/>
</dbReference>
<evidence type="ECO:0000256" key="10">
    <source>
        <dbReference type="SAM" id="MobiDB-lite"/>
    </source>
</evidence>
<keyword evidence="4 11" id="KW-0812">Transmembrane</keyword>
<evidence type="ECO:0000256" key="8">
    <source>
        <dbReference type="ARBA" id="ARBA00023136"/>
    </source>
</evidence>
<comment type="caution">
    <text evidence="12">The sequence shown here is derived from an EMBL/GenBank/DDBJ whole genome shotgun (WGS) entry which is preliminary data.</text>
</comment>
<evidence type="ECO:0000256" key="2">
    <source>
        <dbReference type="ARBA" id="ARBA00022448"/>
    </source>
</evidence>
<reference evidence="12 13" key="1">
    <citation type="submission" date="2024-02" db="EMBL/GenBank/DDBJ databases">
        <title>A draft genome for the cacao thread blight pathogen Marasmius crinis-equi.</title>
        <authorList>
            <person name="Cohen S.P."/>
            <person name="Baruah I.K."/>
            <person name="Amoako-Attah I."/>
            <person name="Bukari Y."/>
            <person name="Meinhardt L.W."/>
            <person name="Bailey B.A."/>
        </authorList>
    </citation>
    <scope>NUCLEOTIDE SEQUENCE [LARGE SCALE GENOMIC DNA]</scope>
    <source>
        <strain evidence="12 13">GH-76</strain>
    </source>
</reference>
<keyword evidence="2" id="KW-0813">Transport</keyword>
<evidence type="ECO:0008006" key="14">
    <source>
        <dbReference type="Google" id="ProtNLM"/>
    </source>
</evidence>
<keyword evidence="9" id="KW-0407">Ion channel</keyword>
<evidence type="ECO:0000256" key="6">
    <source>
        <dbReference type="ARBA" id="ARBA00022989"/>
    </source>
</evidence>
<dbReference type="InterPro" id="IPR027359">
    <property type="entry name" value="Volt_channel_dom_sf"/>
</dbReference>
<keyword evidence="7" id="KW-0406">Ion transport</keyword>
<accession>A0ABR3F1E7</accession>
<keyword evidence="8 11" id="KW-0472">Membrane</keyword>
<dbReference type="InterPro" id="IPR031846">
    <property type="entry name" value="Hvcn1"/>
</dbReference>
<evidence type="ECO:0000256" key="7">
    <source>
        <dbReference type="ARBA" id="ARBA00023065"/>
    </source>
</evidence>